<evidence type="ECO:0000259" key="2">
    <source>
        <dbReference type="PROSITE" id="PS50948"/>
    </source>
</evidence>
<dbReference type="Proteomes" id="UP000694843">
    <property type="component" value="Unplaced"/>
</dbReference>
<dbReference type="OrthoDB" id="7445908at2759"/>
<feature type="domain" description="Apple" evidence="2">
    <location>
        <begin position="19"/>
        <end position="107"/>
    </location>
</feature>
<name>A0A8B7P0P1_HYAAZ</name>
<dbReference type="GeneID" id="108676134"/>
<dbReference type="PROSITE" id="PS50948">
    <property type="entry name" value="PAN"/>
    <property type="match status" value="1"/>
</dbReference>
<dbReference type="RefSeq" id="XP_018019664.2">
    <property type="nucleotide sequence ID" value="XM_018164175.2"/>
</dbReference>
<dbReference type="Pfam" id="PF00024">
    <property type="entry name" value="PAN_1"/>
    <property type="match status" value="1"/>
</dbReference>
<feature type="chain" id="PRO_5037225868" evidence="1">
    <location>
        <begin position="21"/>
        <end position="492"/>
    </location>
</feature>
<sequence>MQYVVFVSYLLVWTVGEVCSESSMILQRFSAVNRHGKLADATPISSQVVFLLSTCLDMCFADPNCSAVQYHLPSRRCELLNRSLCDGGADGGSLLHDSQWRYYDLNATKAAASGDIFINETQCETEGKCSAQCARGAGESCSSDVQCKALSEDLHCNTALSAPQCSCRPGMWAYNATHCVPQRVWRMAQQTWFGKRLVGGVCQVSITVRRTAHFRFLVANNEDFYGGNLRQIQIGLGTDNSGTRTLIYNSSLWVDPYYVSPTPIFNGTFQEFTLSFCDGAIRFGYAGEEPFFKYDDPNKYVIKYIAFWGVVRNVGIDDYLYVPSALVDPYYPFTVQTNTLRTNGNFWQVYDLSPNGSRLHDFSIRFMFKGGADARLAVWQRRDYSYQYQLRLLRNEVILYRSDLGWFYNVSAPDLTSSLEFRSYYITMNFGTFSFGLQGYPTPVMFYQRPDNYTAGFNTLLISAWSGYSYWQFPDLPHLANNGDGGATVPEA</sequence>
<reference evidence="4" key="1">
    <citation type="submission" date="2025-08" db="UniProtKB">
        <authorList>
            <consortium name="RefSeq"/>
        </authorList>
    </citation>
    <scope>IDENTIFICATION</scope>
    <source>
        <tissue evidence="4">Whole organism</tissue>
    </source>
</reference>
<gene>
    <name evidence="4" type="primary">LOC108676134</name>
</gene>
<dbReference type="InterPro" id="IPR003609">
    <property type="entry name" value="Pan_app"/>
</dbReference>
<dbReference type="SUPFAM" id="SSF57414">
    <property type="entry name" value="Hairpin loop containing domain-like"/>
    <property type="match status" value="1"/>
</dbReference>
<dbReference type="AlphaFoldDB" id="A0A8B7P0P1"/>
<proteinExistence type="predicted"/>
<protein>
    <submittedName>
        <fullName evidence="4">Uncharacterized protein LOC108676134</fullName>
    </submittedName>
</protein>
<evidence type="ECO:0000313" key="4">
    <source>
        <dbReference type="RefSeq" id="XP_018019664.2"/>
    </source>
</evidence>
<dbReference type="KEGG" id="hazt:108676134"/>
<feature type="signal peptide" evidence="1">
    <location>
        <begin position="1"/>
        <end position="20"/>
    </location>
</feature>
<evidence type="ECO:0000256" key="1">
    <source>
        <dbReference type="SAM" id="SignalP"/>
    </source>
</evidence>
<keyword evidence="1" id="KW-0732">Signal</keyword>
<evidence type="ECO:0000313" key="3">
    <source>
        <dbReference type="Proteomes" id="UP000694843"/>
    </source>
</evidence>
<organism evidence="3 4">
    <name type="scientific">Hyalella azteca</name>
    <name type="common">Amphipod</name>
    <dbReference type="NCBI Taxonomy" id="294128"/>
    <lineage>
        <taxon>Eukaryota</taxon>
        <taxon>Metazoa</taxon>
        <taxon>Ecdysozoa</taxon>
        <taxon>Arthropoda</taxon>
        <taxon>Crustacea</taxon>
        <taxon>Multicrustacea</taxon>
        <taxon>Malacostraca</taxon>
        <taxon>Eumalacostraca</taxon>
        <taxon>Peracarida</taxon>
        <taxon>Amphipoda</taxon>
        <taxon>Senticaudata</taxon>
        <taxon>Talitrida</taxon>
        <taxon>Talitroidea</taxon>
        <taxon>Hyalellidae</taxon>
        <taxon>Hyalella</taxon>
    </lineage>
</organism>
<keyword evidence="3" id="KW-1185">Reference proteome</keyword>
<accession>A0A8B7P0P1</accession>